<comment type="caution">
    <text evidence="1">The sequence shown here is derived from an EMBL/GenBank/DDBJ whole genome shotgun (WGS) entry which is preliminary data.</text>
</comment>
<protein>
    <submittedName>
        <fullName evidence="1">Uncharacterized protein</fullName>
    </submittedName>
</protein>
<dbReference type="EMBL" id="AZIL01002630">
    <property type="protein sequence ID" value="EWM21102.1"/>
    <property type="molecule type" value="Genomic_DNA"/>
</dbReference>
<accession>W7T2X7</accession>
<keyword evidence="2" id="KW-1185">Reference proteome</keyword>
<gene>
    <name evidence="1" type="ORF">Naga_100041g43</name>
</gene>
<dbReference type="AlphaFoldDB" id="W7T2X7"/>
<dbReference type="EMBL" id="AZIL01002630">
    <property type="protein sequence ID" value="EWM21103.1"/>
    <property type="molecule type" value="Genomic_DNA"/>
</dbReference>
<sequence>MATVREMLTRFRFAEATSRECRDEERRKGALKQMWYIEASRRTRLTGDDDVTYSPLHVASRAIISALDTSMAGLRRRLHGHTNNSSSTSEPHTLHCACAPETKPTTKENGAGKTLSFYPSYQSANESTTSISSDINYSDCGSGALRQTGAAKYSLADAKKLLGSFRRNR</sequence>
<proteinExistence type="predicted"/>
<dbReference type="Proteomes" id="UP000019335">
    <property type="component" value="Unassembled WGS sequence"/>
</dbReference>
<name>W7T2X7_9STRA</name>
<organism evidence="1 2">
    <name type="scientific">Nannochloropsis gaditana</name>
    <dbReference type="NCBI Taxonomy" id="72520"/>
    <lineage>
        <taxon>Eukaryota</taxon>
        <taxon>Sar</taxon>
        <taxon>Stramenopiles</taxon>
        <taxon>Ochrophyta</taxon>
        <taxon>Eustigmatophyceae</taxon>
        <taxon>Eustigmatales</taxon>
        <taxon>Monodopsidaceae</taxon>
        <taxon>Nannochloropsis</taxon>
    </lineage>
</organism>
<reference evidence="1 2" key="1">
    <citation type="journal article" date="2014" name="Mol. Plant">
        <title>Chromosome Scale Genome Assembly and Transcriptome Profiling of Nannochloropsis gaditana in Nitrogen Depletion.</title>
        <authorList>
            <person name="Corteggiani Carpinelli E."/>
            <person name="Telatin A."/>
            <person name="Vitulo N."/>
            <person name="Forcato C."/>
            <person name="D'Angelo M."/>
            <person name="Schiavon R."/>
            <person name="Vezzi A."/>
            <person name="Giacometti G.M."/>
            <person name="Morosinotto T."/>
            <person name="Valle G."/>
        </authorList>
    </citation>
    <scope>NUCLEOTIDE SEQUENCE [LARGE SCALE GENOMIC DNA]</scope>
    <source>
        <strain evidence="1 2">B-31</strain>
    </source>
</reference>
<evidence type="ECO:0000313" key="2">
    <source>
        <dbReference type="Proteomes" id="UP000019335"/>
    </source>
</evidence>
<evidence type="ECO:0000313" key="1">
    <source>
        <dbReference type="EMBL" id="EWM21102.1"/>
    </source>
</evidence>
<dbReference type="OrthoDB" id="10460606at2759"/>